<dbReference type="Pfam" id="PF15711">
    <property type="entry name" value="ILEI"/>
    <property type="match status" value="1"/>
</dbReference>
<feature type="domain" description="Gingipain" evidence="3">
    <location>
        <begin position="408"/>
        <end position="751"/>
    </location>
</feature>
<sequence>MLRIFYSFILTICCLSVFAQTPYGNDWINPAQSYYKIKVSQKGVYRLNHATLSQQIPTLNSINPKNFQLFKNGKEVAIYVQGETDNTFDATDFIEFYGQPNDGTLDKELYPVANTQPHNYYSLFTDTAAYFLTINPNLQGLRVQNFKSSKTGLIAESFITQESLGVYADSFYPGRYIIAHMSLSDYQEGEGFMGVTYGLGGQQIRTLSTPNLYTGSGASPIKFETYVAGRSDAQSTNPQGNNHHLRISINNGTSSFVKKDTLFRGYAVSKTAFTVNPNELGQNTQVIYEAINDLGAQTDFQAVAYAKIIYPRLPDLQATTTLNFTLNGNTQNRYLNFTNNNKTKPLIWDLTSNQRVVSEINGSNAEFVLSANMTERDIFLYDSTAFISPALTKVQMLNLSPNTFDKNFIIVTHKSLLTSAENYASYRNQGAYKSFIITTEQLYDQFYYGIHHPFAIRNFAKYLLQFAATKPKYLLLLGKGLENSLIRAAGGVNEDLVPTYGSPPSDDLLTARINNTSLAPAIATGRVGAKTNEEVEIYLQKLKRYEQYGNEIWRKKFIHVSGGNNLSENLSWAAYQANMFNMAKAAPFGADTVNFNKNVNVPVSANQKQLIINEINKGAALLSFLGHGAHQATEVNFGLPEELNNSDRLLTYLVNGCTTGNTYIGPPSLGEKHIFYPEKGAVGWIGTSSEGVASYLSNFSSIFYQKAFTTNYGVSIAEALKLAKTQYQNPNDIINVMHTTQYTFQGDPALKFYTPEKPDLAINNQDLFISPSNVSALSSSFSVAVVAKNIGKAVNQPLKISLTRTFPDNSTTTYPPQTFAEPVYNTDTLLFKIENNDISSAGINKFTITLDPENEFDELSKANNTASFDYFMISNGLNTIYPKKYAIVSQADVELVAQSNDLLAKDASYIFEIDTVSTFDSSWLKTATLTAGFMPKWRPALLSTNNQVYYWRARLNADLDKGGAWQESTFTYIQGSPDGWNQSHFQQYQNGTLHSLEFNNSTKQFEFSKTAYATTVQTRGDDASTADERTFRANPGGRLGFLDYEFVGFTLIALNPTVGGLFQYPSAYNFVNNDGNGTPNYYSGQYVFDTNNPVAVDSLISYINQIPNGYYVIGFNGRGINLSALPQAAKNAFLQVGAANIGNVGAGEPYMFWGQKGGGPESAIEKMADLGSTAPPREQLIRFDKTYAYPLQQGNLTTVAAGPATQWKTAEYEVKTDATDVVSFDLLGYKPNGEVQVLQTNLPPNSLDLSGFDAKSYPKMALKANFSDATKRTPPQVLKWKFIYDEVPETSINPQISYNFYKSPIQEGDSVKWDIGFQNLSKYKSDSLLVKYTLTKPDRSTITANAGKIEEMAIGANLTFKLKLPTIGLVGNNLLKLDFIPINGNDSYSFNNFIQQNFTVTKDNKEPIVDVAFDGKHIMNGEIVAPQPNILINLTDDNSFILLNDTTVMNIYLKSATGNYKRIAYTSGLLNFTPANSANNNKASVSYKPSRLEDGIYTLMVEAKDASGNVNNASSYTIEFEVINESAITHFYPYPNPFTTAMKFVYTLTGDKIPDKIKVQIMTVTGKIVREVFKEELGAIRIGNNISDFTWDGTDMYGDRLANGVYFYKVTVENNDKSEIKHRKTKTDNFFKQNTGKIYLMK</sequence>
<accession>A0ABW9JIR4</accession>
<dbReference type="Gene3D" id="2.60.40.4070">
    <property type="match status" value="1"/>
</dbReference>
<dbReference type="InterPro" id="IPR013783">
    <property type="entry name" value="Ig-like_fold"/>
</dbReference>
<comment type="caution">
    <text evidence="5">The sequence shown here is derived from an EMBL/GenBank/DDBJ whole genome shotgun (WGS) entry which is preliminary data.</text>
</comment>
<dbReference type="InterPro" id="IPR029031">
    <property type="entry name" value="Gingipain_N_sf"/>
</dbReference>
<dbReference type="Pfam" id="PF01364">
    <property type="entry name" value="Peptidase_C25"/>
    <property type="match status" value="1"/>
</dbReference>
<dbReference type="Gene3D" id="3.40.50.10390">
    <property type="entry name" value="Gingipain r, domain 1"/>
    <property type="match status" value="1"/>
</dbReference>
<dbReference type="EMBL" id="SRMP02000023">
    <property type="protein sequence ID" value="MFN0292283.1"/>
    <property type="molecule type" value="Genomic_DNA"/>
</dbReference>
<dbReference type="RefSeq" id="WP_171046911.1">
    <property type="nucleotide sequence ID" value="NZ_SRMP02000023.1"/>
</dbReference>
<dbReference type="InterPro" id="IPR039477">
    <property type="entry name" value="ILEI/PANDER_dom"/>
</dbReference>
<gene>
    <name evidence="5" type="ORF">E5L68_012830</name>
</gene>
<dbReference type="InterPro" id="IPR026444">
    <property type="entry name" value="Secre_tail"/>
</dbReference>
<dbReference type="InterPro" id="IPR001769">
    <property type="entry name" value="Gingipain"/>
</dbReference>
<dbReference type="Proteomes" id="UP001517367">
    <property type="component" value="Unassembled WGS sequence"/>
</dbReference>
<keyword evidence="1 2" id="KW-0732">Signal</keyword>
<evidence type="ECO:0000259" key="4">
    <source>
        <dbReference type="Pfam" id="PF15711"/>
    </source>
</evidence>
<feature type="chain" id="PRO_5046128068" evidence="2">
    <location>
        <begin position="20"/>
        <end position="1642"/>
    </location>
</feature>
<feature type="domain" description="ILEI/PANDER" evidence="4">
    <location>
        <begin position="1087"/>
        <end position="1158"/>
    </location>
</feature>
<dbReference type="NCBIfam" id="TIGR04183">
    <property type="entry name" value="Por_Secre_tail"/>
    <property type="match status" value="1"/>
</dbReference>
<reference evidence="5 6" key="1">
    <citation type="submission" date="2024-12" db="EMBL/GenBank/DDBJ databases">
        <authorList>
            <person name="Hu S."/>
        </authorList>
    </citation>
    <scope>NUCLEOTIDE SEQUENCE [LARGE SCALE GENOMIC DNA]</scope>
    <source>
        <strain evidence="5 6">P-25</strain>
    </source>
</reference>
<evidence type="ECO:0000256" key="1">
    <source>
        <dbReference type="ARBA" id="ARBA00022729"/>
    </source>
</evidence>
<evidence type="ECO:0000313" key="5">
    <source>
        <dbReference type="EMBL" id="MFN0292283.1"/>
    </source>
</evidence>
<evidence type="ECO:0000256" key="2">
    <source>
        <dbReference type="SAM" id="SignalP"/>
    </source>
</evidence>
<dbReference type="Gene3D" id="3.40.50.1460">
    <property type="match status" value="1"/>
</dbReference>
<name>A0ABW9JIR4_9SPHI</name>
<organism evidence="5 6">
    <name type="scientific">Pedobacter helvus</name>
    <dbReference type="NCBI Taxonomy" id="2563444"/>
    <lineage>
        <taxon>Bacteria</taxon>
        <taxon>Pseudomonadati</taxon>
        <taxon>Bacteroidota</taxon>
        <taxon>Sphingobacteriia</taxon>
        <taxon>Sphingobacteriales</taxon>
        <taxon>Sphingobacteriaceae</taxon>
        <taxon>Pedobacter</taxon>
    </lineage>
</organism>
<proteinExistence type="predicted"/>
<dbReference type="SUPFAM" id="SSF52129">
    <property type="entry name" value="Caspase-like"/>
    <property type="match status" value="1"/>
</dbReference>
<feature type="signal peptide" evidence="2">
    <location>
        <begin position="1"/>
        <end position="19"/>
    </location>
</feature>
<evidence type="ECO:0000313" key="6">
    <source>
        <dbReference type="Proteomes" id="UP001517367"/>
    </source>
</evidence>
<evidence type="ECO:0000259" key="3">
    <source>
        <dbReference type="Pfam" id="PF01364"/>
    </source>
</evidence>
<protein>
    <submittedName>
        <fullName evidence="5">C25 family cysteine peptidase</fullName>
    </submittedName>
</protein>
<keyword evidence="6" id="KW-1185">Reference proteome</keyword>
<dbReference type="Gene3D" id="2.60.40.10">
    <property type="entry name" value="Immunoglobulins"/>
    <property type="match status" value="1"/>
</dbReference>
<dbReference type="InterPro" id="IPR029030">
    <property type="entry name" value="Caspase-like_dom_sf"/>
</dbReference>